<dbReference type="RefSeq" id="WP_090791514.1">
    <property type="nucleotide sequence ID" value="NZ_FMYI01000001.1"/>
</dbReference>
<accession>A0A1G6GFX3</accession>
<evidence type="ECO:0000313" key="2">
    <source>
        <dbReference type="Proteomes" id="UP000242949"/>
    </source>
</evidence>
<sequence>MSEIDKRIAYYRINDLTLYLEDARKLDASTRIEERDATYESIHTLKQIMDHNCLMNGSSFAGRKAAMQAIFDLKQTPPIAINPEKEYYAFYVQLPNEFKAIWILTKQIKNIQQLDHTTIIHFHHGKSYALNISRARSNRIFAHMYRLQTYFTKHKHPIG</sequence>
<dbReference type="OrthoDB" id="2417337at2"/>
<dbReference type="InterPro" id="IPR010461">
    <property type="entry name" value="ComK"/>
</dbReference>
<dbReference type="GO" id="GO:0030420">
    <property type="term" value="P:establishment of competence for transformation"/>
    <property type="evidence" value="ECO:0007669"/>
    <property type="project" value="InterPro"/>
</dbReference>
<keyword evidence="2" id="KW-1185">Reference proteome</keyword>
<dbReference type="STRING" id="1612202.SAMN05421734_10112"/>
<gene>
    <name evidence="1" type="ORF">SAMN05421734_10112</name>
</gene>
<dbReference type="Pfam" id="PF06338">
    <property type="entry name" value="ComK"/>
    <property type="match status" value="1"/>
</dbReference>
<dbReference type="AlphaFoldDB" id="A0A1G6GFX3"/>
<organism evidence="1 2">
    <name type="scientific">Pelagirhabdus alkalitolerans</name>
    <dbReference type="NCBI Taxonomy" id="1612202"/>
    <lineage>
        <taxon>Bacteria</taxon>
        <taxon>Bacillati</taxon>
        <taxon>Bacillota</taxon>
        <taxon>Bacilli</taxon>
        <taxon>Bacillales</taxon>
        <taxon>Bacillaceae</taxon>
        <taxon>Pelagirhabdus</taxon>
    </lineage>
</organism>
<dbReference type="Proteomes" id="UP000242949">
    <property type="component" value="Unassembled WGS sequence"/>
</dbReference>
<proteinExistence type="predicted"/>
<dbReference type="EMBL" id="FMYI01000001">
    <property type="protein sequence ID" value="SDB80887.1"/>
    <property type="molecule type" value="Genomic_DNA"/>
</dbReference>
<evidence type="ECO:0000313" key="1">
    <source>
        <dbReference type="EMBL" id="SDB80887.1"/>
    </source>
</evidence>
<reference evidence="2" key="1">
    <citation type="submission" date="2016-09" db="EMBL/GenBank/DDBJ databases">
        <authorList>
            <person name="Varghese N."/>
            <person name="Submissions S."/>
        </authorList>
    </citation>
    <scope>NUCLEOTIDE SEQUENCE [LARGE SCALE GENOMIC DNA]</scope>
    <source>
        <strain evidence="2">S5</strain>
    </source>
</reference>
<protein>
    <submittedName>
        <fullName evidence="1">ComK protein</fullName>
    </submittedName>
</protein>
<name>A0A1G6GFX3_9BACI</name>